<dbReference type="SMART" id="SM00020">
    <property type="entry name" value="Tryp_SPc"/>
    <property type="match status" value="1"/>
</dbReference>
<dbReference type="SUPFAM" id="SSF50494">
    <property type="entry name" value="Trypsin-like serine proteases"/>
    <property type="match status" value="1"/>
</dbReference>
<keyword evidence="5" id="KW-0378">Hydrolase</keyword>
<dbReference type="PANTHER" id="PTHR24253">
    <property type="entry name" value="TRANSMEMBRANE PROTEASE SERINE"/>
    <property type="match status" value="1"/>
</dbReference>
<dbReference type="PROSITE" id="PS50240">
    <property type="entry name" value="TRYPSIN_DOM"/>
    <property type="match status" value="1"/>
</dbReference>
<evidence type="ECO:0000256" key="1">
    <source>
        <dbReference type="ARBA" id="ARBA00023157"/>
    </source>
</evidence>
<evidence type="ECO:0000256" key="2">
    <source>
        <dbReference type="SAM" id="MobiDB-lite"/>
    </source>
</evidence>
<dbReference type="KEGG" id="alim:106536864"/>
<dbReference type="AlphaFoldDB" id="A0A2I4DBN4"/>
<accession>A0A2I4DBN4</accession>
<dbReference type="InterPro" id="IPR043504">
    <property type="entry name" value="Peptidase_S1_PA_chymotrypsin"/>
</dbReference>
<dbReference type="OrthoDB" id="10002959at2759"/>
<proteinExistence type="predicted"/>
<feature type="unsure residue" description="D or N" evidence="5">
    <location>
        <position position="263"/>
    </location>
</feature>
<evidence type="ECO:0000313" key="5">
    <source>
        <dbReference type="RefSeq" id="XP_013889659.1"/>
    </source>
</evidence>
<keyword evidence="5" id="KW-0645">Protease</keyword>
<feature type="non-terminal residue" evidence="5">
    <location>
        <position position="281"/>
    </location>
</feature>
<feature type="domain" description="Peptidase S1" evidence="3">
    <location>
        <begin position="25"/>
        <end position="241"/>
    </location>
</feature>
<dbReference type="CDD" id="cd00190">
    <property type="entry name" value="Tryp_SPc"/>
    <property type="match status" value="1"/>
</dbReference>
<keyword evidence="5" id="KW-0472">Membrane</keyword>
<dbReference type="Gene3D" id="2.40.10.10">
    <property type="entry name" value="Trypsin-like serine proteases"/>
    <property type="match status" value="1"/>
</dbReference>
<feature type="region of interest" description="Disordered" evidence="2">
    <location>
        <begin position="251"/>
        <end position="281"/>
    </location>
</feature>
<reference evidence="5" key="1">
    <citation type="submission" date="2025-08" db="UniProtKB">
        <authorList>
            <consortium name="RefSeq"/>
        </authorList>
    </citation>
    <scope>IDENTIFICATION</scope>
</reference>
<sequence>MHFLKLNLYHSAAVVCGQAPLNSRISGGSSVVTAGEWPWMVSLQKNRQHVCGGTLVSEDSVLTSANCFTGSTNVSDWTIILGRLKQNGSNPFEVSLNVTNITMSNLTGTNIAVLNLSARPTLNNYIQPVCLDNTRTFPVGSTCWAAGWSSGQGGVEEVLLEFQTSVVDCGNISISDRICTEFFKLEQGDSGGPLMCIQDGSWFQTAVLPFSGTSTRTKRQTAVLVFPSLKNYQPFLQMSLGTFLSPRTISSTNDTNTISSTNDTNTISSTNDTNTISSTND</sequence>
<dbReference type="PANTHER" id="PTHR24253:SF127">
    <property type="entry name" value="SERINE PROTEASE 27-LIKE"/>
    <property type="match status" value="1"/>
</dbReference>
<keyword evidence="1" id="KW-1015">Disulfide bond</keyword>
<dbReference type="InterPro" id="IPR009003">
    <property type="entry name" value="Peptidase_S1_PA"/>
</dbReference>
<evidence type="ECO:0000259" key="3">
    <source>
        <dbReference type="PROSITE" id="PS50240"/>
    </source>
</evidence>
<dbReference type="GO" id="GO:0004252">
    <property type="term" value="F:serine-type endopeptidase activity"/>
    <property type="evidence" value="ECO:0007669"/>
    <property type="project" value="InterPro"/>
</dbReference>
<gene>
    <name evidence="5" type="primary">LOC106536864</name>
</gene>
<name>A0A2I4DBN4_AUSLI</name>
<dbReference type="GO" id="GO:0006508">
    <property type="term" value="P:proteolysis"/>
    <property type="evidence" value="ECO:0007669"/>
    <property type="project" value="InterPro"/>
</dbReference>
<dbReference type="InParanoid" id="A0A2I4DBN4"/>
<dbReference type="InterPro" id="IPR001254">
    <property type="entry name" value="Trypsin_dom"/>
</dbReference>
<dbReference type="RefSeq" id="XP_013889659.1">
    <property type="nucleotide sequence ID" value="XM_014034205.1"/>
</dbReference>
<dbReference type="STRING" id="52670.A0A2I4DBN4"/>
<dbReference type="FunFam" id="2.40.10.10:FF:000068">
    <property type="entry name" value="transmembrane protease serine 2"/>
    <property type="match status" value="1"/>
</dbReference>
<protein>
    <submittedName>
        <fullName evidence="5">Transmembrane protease serine 9</fullName>
    </submittedName>
</protein>
<dbReference type="Pfam" id="PF00089">
    <property type="entry name" value="Trypsin"/>
    <property type="match status" value="1"/>
</dbReference>
<dbReference type="Proteomes" id="UP000192220">
    <property type="component" value="Unplaced"/>
</dbReference>
<keyword evidence="5" id="KW-0812">Transmembrane</keyword>
<organism evidence="4 5">
    <name type="scientific">Austrofundulus limnaeus</name>
    <name type="common">Annual killifish</name>
    <dbReference type="NCBI Taxonomy" id="52670"/>
    <lineage>
        <taxon>Eukaryota</taxon>
        <taxon>Metazoa</taxon>
        <taxon>Chordata</taxon>
        <taxon>Craniata</taxon>
        <taxon>Vertebrata</taxon>
        <taxon>Euteleostomi</taxon>
        <taxon>Actinopterygii</taxon>
        <taxon>Neopterygii</taxon>
        <taxon>Teleostei</taxon>
        <taxon>Neoteleostei</taxon>
        <taxon>Acanthomorphata</taxon>
        <taxon>Ovalentaria</taxon>
        <taxon>Atherinomorphae</taxon>
        <taxon>Cyprinodontiformes</taxon>
        <taxon>Rivulidae</taxon>
        <taxon>Austrofundulus</taxon>
    </lineage>
</organism>
<keyword evidence="4" id="KW-1185">Reference proteome</keyword>
<evidence type="ECO:0000313" key="4">
    <source>
        <dbReference type="Proteomes" id="UP000192220"/>
    </source>
</evidence>